<evidence type="ECO:0000256" key="1">
    <source>
        <dbReference type="SAM" id="MobiDB-lite"/>
    </source>
</evidence>
<protein>
    <submittedName>
        <fullName evidence="2">Uncharacterized protein</fullName>
    </submittedName>
</protein>
<name>A0AA38NZZ9_9AGAR</name>
<evidence type="ECO:0000313" key="3">
    <source>
        <dbReference type="Proteomes" id="UP001163846"/>
    </source>
</evidence>
<dbReference type="Proteomes" id="UP001163846">
    <property type="component" value="Unassembled WGS sequence"/>
</dbReference>
<comment type="caution">
    <text evidence="2">The sequence shown here is derived from an EMBL/GenBank/DDBJ whole genome shotgun (WGS) entry which is preliminary data.</text>
</comment>
<accession>A0AA38NZZ9</accession>
<feature type="compositionally biased region" description="Basic and acidic residues" evidence="1">
    <location>
        <begin position="37"/>
        <end position="53"/>
    </location>
</feature>
<sequence>MASKQETKPPNERPKFNISLAEFLRKGLTARDYTTYKPEHLISEPATRSRDSEPDTELTPQQKARKRYEERNKEKRREKARERMAKRRAVDYEANRVKQKDYEEQYCKTHREERRYGEDRRRAM</sequence>
<organism evidence="2 3">
    <name type="scientific">Lentinula raphanica</name>
    <dbReference type="NCBI Taxonomy" id="153919"/>
    <lineage>
        <taxon>Eukaryota</taxon>
        <taxon>Fungi</taxon>
        <taxon>Dikarya</taxon>
        <taxon>Basidiomycota</taxon>
        <taxon>Agaricomycotina</taxon>
        <taxon>Agaricomycetes</taxon>
        <taxon>Agaricomycetidae</taxon>
        <taxon>Agaricales</taxon>
        <taxon>Marasmiineae</taxon>
        <taxon>Omphalotaceae</taxon>
        <taxon>Lentinula</taxon>
    </lineage>
</organism>
<keyword evidence="3" id="KW-1185">Reference proteome</keyword>
<dbReference type="EMBL" id="MU806660">
    <property type="protein sequence ID" value="KAJ3833631.1"/>
    <property type="molecule type" value="Genomic_DNA"/>
</dbReference>
<reference evidence="2" key="1">
    <citation type="submission" date="2022-08" db="EMBL/GenBank/DDBJ databases">
        <authorList>
            <consortium name="DOE Joint Genome Institute"/>
            <person name="Min B."/>
            <person name="Riley R."/>
            <person name="Sierra-Patev S."/>
            <person name="Naranjo-Ortiz M."/>
            <person name="Looney B."/>
            <person name="Konkel Z."/>
            <person name="Slot J.C."/>
            <person name="Sakamoto Y."/>
            <person name="Steenwyk J.L."/>
            <person name="Rokas A."/>
            <person name="Carro J."/>
            <person name="Camarero S."/>
            <person name="Ferreira P."/>
            <person name="Molpeceres G."/>
            <person name="Ruiz-Duenas F.J."/>
            <person name="Serrano A."/>
            <person name="Henrissat B."/>
            <person name="Drula E."/>
            <person name="Hughes K.W."/>
            <person name="Mata J.L."/>
            <person name="Ishikawa N.K."/>
            <person name="Vargas-Isla R."/>
            <person name="Ushijima S."/>
            <person name="Smith C.A."/>
            <person name="Ahrendt S."/>
            <person name="Andreopoulos W."/>
            <person name="He G."/>
            <person name="Labutti K."/>
            <person name="Lipzen A."/>
            <person name="Ng V."/>
            <person name="Sandor L."/>
            <person name="Barry K."/>
            <person name="Martinez A.T."/>
            <person name="Xiao Y."/>
            <person name="Gibbons J.G."/>
            <person name="Terashima K."/>
            <person name="Hibbett D.S."/>
            <person name="Grigoriev I.V."/>
        </authorList>
    </citation>
    <scope>NUCLEOTIDE SEQUENCE</scope>
    <source>
        <strain evidence="2">TFB9207</strain>
    </source>
</reference>
<gene>
    <name evidence="2" type="ORF">F5878DRAFT_645789</name>
</gene>
<feature type="compositionally biased region" description="Basic and acidic residues" evidence="1">
    <location>
        <begin position="67"/>
        <end position="124"/>
    </location>
</feature>
<feature type="region of interest" description="Disordered" evidence="1">
    <location>
        <begin position="28"/>
        <end position="124"/>
    </location>
</feature>
<evidence type="ECO:0000313" key="2">
    <source>
        <dbReference type="EMBL" id="KAJ3833631.1"/>
    </source>
</evidence>
<proteinExistence type="predicted"/>
<dbReference type="AlphaFoldDB" id="A0AA38NZZ9"/>